<accession>A0A1B6C3P4</accession>
<name>A0A1B6C3P4_9HEMI</name>
<dbReference type="AlphaFoldDB" id="A0A1B6C3P4"/>
<dbReference type="CDD" id="cd23683">
    <property type="entry name" value="IFT52_CTD"/>
    <property type="match status" value="1"/>
</dbReference>
<gene>
    <name evidence="3" type="ORF">g.1928</name>
</gene>
<evidence type="ECO:0000313" key="3">
    <source>
        <dbReference type="EMBL" id="JAS08113.1"/>
    </source>
</evidence>
<dbReference type="Pfam" id="PF23355">
    <property type="entry name" value="IFT52_GIFT"/>
    <property type="match status" value="1"/>
</dbReference>
<dbReference type="EMBL" id="GEDC01029185">
    <property type="protein sequence ID" value="JAS08113.1"/>
    <property type="molecule type" value="Transcribed_RNA"/>
</dbReference>
<dbReference type="PANTHER" id="PTHR12969">
    <property type="entry name" value="NGD5/OSM-6/IFT52"/>
    <property type="match status" value="1"/>
</dbReference>
<proteinExistence type="predicted"/>
<dbReference type="PANTHER" id="PTHR12969:SF7">
    <property type="entry name" value="INTRAFLAGELLAR TRANSPORT PROTEIN 52 HOMOLOG"/>
    <property type="match status" value="1"/>
</dbReference>
<dbReference type="GO" id="GO:0060271">
    <property type="term" value="P:cilium assembly"/>
    <property type="evidence" value="ECO:0007669"/>
    <property type="project" value="TreeGrafter"/>
</dbReference>
<evidence type="ECO:0000259" key="1">
    <source>
        <dbReference type="Pfam" id="PF23352"/>
    </source>
</evidence>
<sequence length="443" mass="49655">MHILKPYQDKLGLNSIVFNLSKNEFFKLNEHYKILQRKLKGTWKISINKDELTNEVLNGVNVFIIAAPKEKFTENEFNVIKKYLDSGGSILVMMGEGGEKTYPTNINFLLEEFGIMVNSDCVVRTHYYKYFHPKECLVSNGVLNRGIVKFLGKENSANSGQALSFVYPYGATLNVARPATAILSSGSVSFPLNRPVLAFHSLTSRNNVNAGKLVVIGSAHLLSDQYIDKEDNDRIREIIFSYLTSDSIELNELDSEDPDIADYVQVPDTSFLSDLPQGSLQECAEDLPTDYTRLFDHSMYSINMTLMPEILQAYDELQVKHEPLRLIPPQFEAPLPPLQPAVFPPSFRDLPPPALELFDLEEAFSSERARLSQLANKCLSGGSTKSKSGFVGIAALEEEISDLEYWIREAGRIVGVANTNDDAAKILYYIALQIAEFKKNNVS</sequence>
<reference evidence="3" key="1">
    <citation type="submission" date="2015-12" db="EMBL/GenBank/DDBJ databases">
        <title>De novo transcriptome assembly of four potential Pierce s Disease insect vectors from Arizona vineyards.</title>
        <authorList>
            <person name="Tassone E.E."/>
        </authorList>
    </citation>
    <scope>NUCLEOTIDE SEQUENCE</scope>
</reference>
<dbReference type="GO" id="GO:0042073">
    <property type="term" value="P:intraciliary transport"/>
    <property type="evidence" value="ECO:0007669"/>
    <property type="project" value="TreeGrafter"/>
</dbReference>
<feature type="domain" description="IFT52 GIFT" evidence="2">
    <location>
        <begin position="16"/>
        <end position="256"/>
    </location>
</feature>
<dbReference type="Pfam" id="PF23352">
    <property type="entry name" value="IFT52_central"/>
    <property type="match status" value="1"/>
</dbReference>
<organism evidence="3">
    <name type="scientific">Clastoptera arizonana</name>
    <name type="common">Arizona spittle bug</name>
    <dbReference type="NCBI Taxonomy" id="38151"/>
    <lineage>
        <taxon>Eukaryota</taxon>
        <taxon>Metazoa</taxon>
        <taxon>Ecdysozoa</taxon>
        <taxon>Arthropoda</taxon>
        <taxon>Hexapoda</taxon>
        <taxon>Insecta</taxon>
        <taxon>Pterygota</taxon>
        <taxon>Neoptera</taxon>
        <taxon>Paraneoptera</taxon>
        <taxon>Hemiptera</taxon>
        <taxon>Auchenorrhyncha</taxon>
        <taxon>Cercopoidea</taxon>
        <taxon>Clastopteridae</taxon>
        <taxon>Clastoptera</taxon>
    </lineage>
</organism>
<feature type="domain" description="IFT52 central" evidence="1">
    <location>
        <begin position="272"/>
        <end position="353"/>
    </location>
</feature>
<dbReference type="InterPro" id="IPR039975">
    <property type="entry name" value="IFT52"/>
</dbReference>
<dbReference type="InterPro" id="IPR055460">
    <property type="entry name" value="IFT52_central"/>
</dbReference>
<dbReference type="InterPro" id="IPR055458">
    <property type="entry name" value="IFT52_GIFT"/>
</dbReference>
<dbReference type="GO" id="GO:0005814">
    <property type="term" value="C:centriole"/>
    <property type="evidence" value="ECO:0007669"/>
    <property type="project" value="TreeGrafter"/>
</dbReference>
<dbReference type="GO" id="GO:0005929">
    <property type="term" value="C:cilium"/>
    <property type="evidence" value="ECO:0007669"/>
    <property type="project" value="TreeGrafter"/>
</dbReference>
<dbReference type="GO" id="GO:0030992">
    <property type="term" value="C:intraciliary transport particle B"/>
    <property type="evidence" value="ECO:0007669"/>
    <property type="project" value="TreeGrafter"/>
</dbReference>
<evidence type="ECO:0000259" key="2">
    <source>
        <dbReference type="Pfam" id="PF23355"/>
    </source>
</evidence>
<protein>
    <submittedName>
        <fullName evidence="3">Uncharacterized protein</fullName>
    </submittedName>
</protein>
<dbReference type="Gene3D" id="6.10.250.2800">
    <property type="match status" value="1"/>
</dbReference>